<evidence type="ECO:0000313" key="2">
    <source>
        <dbReference type="Proteomes" id="UP000245430"/>
    </source>
</evidence>
<sequence>MKEVVRKIYLETTIGPYLIQPFYGLYNYFRFTIVSDVSRINREFVRNFGHKPDLVNPKTFNEKMQWLKLNDRTPLHTKCADKFAVREYVKEKIGEKYLIPLVFHTKKLKDINPDNIPDYPVIIKANHDSSGGSIITDKRNTNWVVVRNKLYKSLHINYYTKYKEWQYKNIKPRIIVEKLLQHQDGSIPFDYKMHYFNGELVFIHVDLDRHTNHTRNLYDTDWNFLDIKWIYNNGRQLDKPICFEEMKMVSKALAQDFCYTRVDLYTLNNKVYFGEITLHTGSGFEAFVPSEWDLKFGNMLKLPKVN</sequence>
<reference evidence="1 2" key="1">
    <citation type="submission" date="2018-05" db="EMBL/GenBank/DDBJ databases">
        <title>Genomic Encyclopedia of Archaeal and Bacterial Type Strains, Phase II (KMG-II): from individual species to whole genera.</title>
        <authorList>
            <person name="Goeker M."/>
        </authorList>
    </citation>
    <scope>NUCLEOTIDE SEQUENCE [LARGE SCALE GENOMIC DNA]</scope>
    <source>
        <strain evidence="1 2">DSM 22637</strain>
    </source>
</reference>
<dbReference type="AlphaFoldDB" id="A0A316DTQ3"/>
<evidence type="ECO:0000313" key="1">
    <source>
        <dbReference type="EMBL" id="PWK19963.1"/>
    </source>
</evidence>
<comment type="caution">
    <text evidence="1">The sequence shown here is derived from an EMBL/GenBank/DDBJ whole genome shotgun (WGS) entry which is preliminary data.</text>
</comment>
<organism evidence="1 2">
    <name type="scientific">Xanthomarina spongicola</name>
    <dbReference type="NCBI Taxonomy" id="570520"/>
    <lineage>
        <taxon>Bacteria</taxon>
        <taxon>Pseudomonadati</taxon>
        <taxon>Bacteroidota</taxon>
        <taxon>Flavobacteriia</taxon>
        <taxon>Flavobacteriales</taxon>
        <taxon>Flavobacteriaceae</taxon>
        <taxon>Xanthomarina</taxon>
    </lineage>
</organism>
<accession>A0A316DTQ3</accession>
<name>A0A316DTQ3_9FLAO</name>
<protein>
    <submittedName>
        <fullName evidence="1">Teichuronopeptide biosynthesis TupA-like protein</fullName>
    </submittedName>
</protein>
<dbReference type="Pfam" id="PF14305">
    <property type="entry name" value="ATPgrasp_TupA"/>
    <property type="match status" value="1"/>
</dbReference>
<proteinExistence type="predicted"/>
<dbReference type="InterPro" id="IPR029465">
    <property type="entry name" value="ATPgrasp_TupA"/>
</dbReference>
<dbReference type="OrthoDB" id="9791827at2"/>
<keyword evidence="2" id="KW-1185">Reference proteome</keyword>
<dbReference type="RefSeq" id="WP_109681825.1">
    <property type="nucleotide sequence ID" value="NZ_QGGP01000002.1"/>
</dbReference>
<dbReference type="EMBL" id="QGGP01000002">
    <property type="protein sequence ID" value="PWK19963.1"/>
    <property type="molecule type" value="Genomic_DNA"/>
</dbReference>
<gene>
    <name evidence="1" type="ORF">LX78_01313</name>
</gene>
<dbReference type="Proteomes" id="UP000245430">
    <property type="component" value="Unassembled WGS sequence"/>
</dbReference>